<dbReference type="InterPro" id="IPR019177">
    <property type="entry name" value="Golgin_subfamily_A_member_5"/>
</dbReference>
<dbReference type="Proteomes" id="UP000018320">
    <property type="component" value="Unassembled WGS sequence"/>
</dbReference>
<dbReference type="VEuPathDB" id="GiardiaDB:GL50803_0014401"/>
<dbReference type="AlphaFoldDB" id="V6TNR0"/>
<evidence type="ECO:0000313" key="8">
    <source>
        <dbReference type="EMBL" id="ESU38620.1"/>
    </source>
</evidence>
<dbReference type="GO" id="GO:0000301">
    <property type="term" value="P:retrograde transport, vesicle recycling within Golgi"/>
    <property type="evidence" value="ECO:0007669"/>
    <property type="project" value="TreeGrafter"/>
</dbReference>
<evidence type="ECO:0000256" key="1">
    <source>
        <dbReference type="ARBA" id="ARBA00004194"/>
    </source>
</evidence>
<feature type="non-terminal residue" evidence="8">
    <location>
        <position position="1"/>
    </location>
</feature>
<sequence length="958" mass="106381">VPVQPKPFAFVLNLLSCFLSKIHFNLTIPPTARRIGRFVGMSAMADLFLNLDYPRVQQEPIRALSTVRINPRIESVLINNHSIRDIGLLANYKHIRTISLAHLRLDTSLSELLIFLGDADKFPMVKEISIDNVVFQAKEEEQTLLKERPSLSASVRRRYSHVRKLAISGVFIPGKTPVQTFITIASVALNALALCELQLDLQSQANSSDTTHTDLAHIVGLLVAFPNLQTYNTVQITDQLQSLSRSRASELLLSMRARLQDAKGLLEETIMQLNKRGETIKSLKDALAETKHEKEHLEEEVLSLSATCATLRSSNLRLSQSNDLLDYLGASAQTFCSTHQPELSGTAAPLKLTDSSPSLSLSLQQQQPCSSAVAETQTDPGLLVPSVSRAVAAQPSRPMLPCQGPLQENYPLHFLDKRPEHSIDEVSSTFRLLSESIALARAEVQCNRIGMVTEDLYSQFNQKIRQKNDEIKILVDALVQVHNEEEQSSYQDKAELAKARRAISNLTEEIEQLRNAVGTTQENLQEMTAERDDLASNLSRVEKELASTIENHRAELAAIRESTMAEAEMTITGKMMEANAHIRLLEDNIVSMTDQIKLQEAELAVVEEGYCKKCMLASLTRFGVSSPPGEGIHAASCAATQTDKATNSVSTACQHIMATSNKATHTMLMSTVALVTKSIACQASGDGSEPVSLQCYSLQSPIHTTSCAVQTDVCPEMGPAELISSVLQAPRFEEALRETKQQCSELKAECAARETELKALLQKHQKINDCNQKLVAECTRLNAELSRQRIRSSSPRVSSTIEIDNVNVEKTKLLLDLNKALQQRDAYKQNLRKAIVYVTKLMSLRTHGAEALRQGEKKYRLLKGKAEAGEHDVYEERISKLQHQVRQLARHKSEQTKYAEAVIGKQDMMQHHNLCPRRARSEHAAMCSPAMSQELIESLEELAKRVDAMLPDKRGSKV</sequence>
<feature type="coiled-coil region" evidence="7">
    <location>
        <begin position="575"/>
        <end position="602"/>
    </location>
</feature>
<keyword evidence="5 7" id="KW-0175">Coiled coil</keyword>
<dbReference type="GO" id="GO:0031985">
    <property type="term" value="C:Golgi cisterna"/>
    <property type="evidence" value="ECO:0007669"/>
    <property type="project" value="TreeGrafter"/>
</dbReference>
<evidence type="ECO:0000256" key="3">
    <source>
        <dbReference type="ARBA" id="ARBA00022989"/>
    </source>
</evidence>
<evidence type="ECO:0000256" key="6">
    <source>
        <dbReference type="ARBA" id="ARBA00023136"/>
    </source>
</evidence>
<proteinExistence type="predicted"/>
<evidence type="ECO:0000256" key="5">
    <source>
        <dbReference type="ARBA" id="ARBA00023054"/>
    </source>
</evidence>
<dbReference type="PANTHER" id="PTHR13815:SF7">
    <property type="entry name" value="GOLGIN SUBFAMILY A MEMBER 5"/>
    <property type="match status" value="1"/>
</dbReference>
<evidence type="ECO:0000256" key="7">
    <source>
        <dbReference type="SAM" id="Coils"/>
    </source>
</evidence>
<reference evidence="8 9" key="2">
    <citation type="journal article" date="2013" name="Genome Biol. Evol.">
        <title>Genome sequencing of Giardia lamblia genotypes A2 and B isolates (DH and GS) and comparative analysis with the genomes of genotypes A1 and E (WB and Pig).</title>
        <authorList>
            <person name="Adam R.D."/>
            <person name="Dahlstrom E.W."/>
            <person name="Martens C.A."/>
            <person name="Bruno D.P."/>
            <person name="Barbian K.D."/>
            <person name="Ricklefs S.M."/>
            <person name="Hernandez M.M."/>
            <person name="Narla N.P."/>
            <person name="Patel R.B."/>
            <person name="Porcella S.F."/>
            <person name="Nash T.E."/>
        </authorList>
    </citation>
    <scope>NUCLEOTIDE SEQUENCE [LARGE SCALE GENOMIC DNA]</scope>
    <source>
        <strain evidence="8 9">DH</strain>
    </source>
</reference>
<dbReference type="VEuPathDB" id="GiardiaDB:QR46_2808"/>
<dbReference type="VEuPathDB" id="GiardiaDB:GL50581_710"/>
<organism evidence="8 9">
    <name type="scientific">Giardia intestinalis</name>
    <name type="common">Giardia lamblia</name>
    <dbReference type="NCBI Taxonomy" id="5741"/>
    <lineage>
        <taxon>Eukaryota</taxon>
        <taxon>Metamonada</taxon>
        <taxon>Diplomonadida</taxon>
        <taxon>Hexamitidae</taxon>
        <taxon>Giardiinae</taxon>
        <taxon>Giardia</taxon>
    </lineage>
</organism>
<keyword evidence="6" id="KW-0472">Membrane</keyword>
<feature type="coiled-coil region" evidence="7">
    <location>
        <begin position="256"/>
        <end position="307"/>
    </location>
</feature>
<dbReference type="VEuPathDB" id="GiardiaDB:DHA2_150680"/>
<feature type="coiled-coil region" evidence="7">
    <location>
        <begin position="496"/>
        <end position="551"/>
    </location>
</feature>
<keyword evidence="3" id="KW-1133">Transmembrane helix</keyword>
<dbReference type="GO" id="GO:0000139">
    <property type="term" value="C:Golgi membrane"/>
    <property type="evidence" value="ECO:0007669"/>
    <property type="project" value="UniProtKB-SubCell"/>
</dbReference>
<keyword evidence="2" id="KW-0812">Transmembrane</keyword>
<evidence type="ECO:0000256" key="2">
    <source>
        <dbReference type="ARBA" id="ARBA00022692"/>
    </source>
</evidence>
<dbReference type="PANTHER" id="PTHR13815">
    <property type="entry name" value="GOLGIN-84"/>
    <property type="match status" value="1"/>
</dbReference>
<gene>
    <name evidence="8" type="ORF">DHA2_150680</name>
</gene>
<protein>
    <submittedName>
        <fullName evidence="8">ATPase involved in DNA repair/chromosome segregation</fullName>
    </submittedName>
</protein>
<comment type="subcellular location">
    <subcellularLocation>
        <location evidence="1">Golgi apparatus membrane</location>
        <topology evidence="1">Single-pass membrane protein</topology>
    </subcellularLocation>
</comment>
<name>V6TNR0_GIAIN</name>
<evidence type="ECO:0000256" key="4">
    <source>
        <dbReference type="ARBA" id="ARBA00023034"/>
    </source>
</evidence>
<reference evidence="9" key="1">
    <citation type="submission" date="2012-02" db="EMBL/GenBank/DDBJ databases">
        <title>Genome sequencing of Giardia lamblia Genotypes A2 and B isolates (DH and GS) and comparative analysis with the genomes of Genotypes A1 and E (WB and Pig).</title>
        <authorList>
            <person name="Adam R."/>
            <person name="Dahlstrom E."/>
            <person name="Martens C."/>
            <person name="Bruno D."/>
            <person name="Barbian K."/>
            <person name="Porcella S.F."/>
            <person name="Nash T."/>
        </authorList>
    </citation>
    <scope>NUCLEOTIDE SEQUENCE</scope>
    <source>
        <strain evidence="9">DH</strain>
    </source>
</reference>
<dbReference type="GO" id="GO:0007030">
    <property type="term" value="P:Golgi organization"/>
    <property type="evidence" value="ECO:0007669"/>
    <property type="project" value="InterPro"/>
</dbReference>
<evidence type="ECO:0000313" key="9">
    <source>
        <dbReference type="Proteomes" id="UP000018320"/>
    </source>
</evidence>
<keyword evidence="4" id="KW-0333">Golgi apparatus</keyword>
<accession>V6TNR0</accession>
<feature type="coiled-coil region" evidence="7">
    <location>
        <begin position="729"/>
        <end position="830"/>
    </location>
</feature>
<dbReference type="EMBL" id="AHGT01000011">
    <property type="protein sequence ID" value="ESU38620.1"/>
    <property type="molecule type" value="Genomic_DNA"/>
</dbReference>
<comment type="caution">
    <text evidence="8">The sequence shown here is derived from an EMBL/GenBank/DDBJ whole genome shotgun (WGS) entry which is preliminary data.</text>
</comment>